<dbReference type="Proteomes" id="UP000695022">
    <property type="component" value="Unplaced"/>
</dbReference>
<dbReference type="InterPro" id="IPR053282">
    <property type="entry name" value="RGS_domain-containing"/>
</dbReference>
<name>A0ABM1E914_PRICU</name>
<organism evidence="2 3">
    <name type="scientific">Priapulus caudatus</name>
    <name type="common">Priapulid worm</name>
    <dbReference type="NCBI Taxonomy" id="37621"/>
    <lineage>
        <taxon>Eukaryota</taxon>
        <taxon>Metazoa</taxon>
        <taxon>Ecdysozoa</taxon>
        <taxon>Scalidophora</taxon>
        <taxon>Priapulida</taxon>
        <taxon>Priapulimorpha</taxon>
        <taxon>Priapulimorphida</taxon>
        <taxon>Priapulidae</taxon>
        <taxon>Priapulus</taxon>
    </lineage>
</organism>
<protein>
    <submittedName>
        <fullName evidence="3">Uncharacterized protein LOC106809957</fullName>
    </submittedName>
</protein>
<proteinExistence type="predicted"/>
<feature type="compositionally biased region" description="Polar residues" evidence="1">
    <location>
        <begin position="193"/>
        <end position="211"/>
    </location>
</feature>
<reference evidence="3" key="1">
    <citation type="submission" date="2025-08" db="UniProtKB">
        <authorList>
            <consortium name="RefSeq"/>
        </authorList>
    </citation>
    <scope>IDENTIFICATION</scope>
</reference>
<evidence type="ECO:0000313" key="3">
    <source>
        <dbReference type="RefSeq" id="XP_014668685.1"/>
    </source>
</evidence>
<dbReference type="PANTHER" id="PTHR47079">
    <property type="entry name" value="REGULATOR OF G-PROTEIN SIGNALING PROTEIN-LIKE"/>
    <property type="match status" value="1"/>
</dbReference>
<dbReference type="GeneID" id="106809957"/>
<accession>A0ABM1E914</accession>
<evidence type="ECO:0000256" key="1">
    <source>
        <dbReference type="SAM" id="MobiDB-lite"/>
    </source>
</evidence>
<dbReference type="PANTHER" id="PTHR47079:SF1">
    <property type="entry name" value="REGULATOR OF G-PROTEIN SIGNALING PROTEIN-LIKE"/>
    <property type="match status" value="1"/>
</dbReference>
<sequence>MADNVAQSAAQGHYTPADEAALEKKARAIAECYLDSLVHPRVQVNISTDMADGILDALNSGMVDRGLFHVATMSIFTVLVYEWKKFCRHRFSPASAAGDGGCEKKKLLTPHPSFIAPDYLRMDINSYQKQLSQHEDDPPRLSFSLTRGLRKLIPLPKEFDGGDPPLQHTSRMSMTTQDRHAFAPANPGRAPSTLINHSRAPSTLINHSRAPSTMRGRRMSYDRRGLDAAWEDDASKQGRDHDVRSGERLPVLP</sequence>
<feature type="region of interest" description="Disordered" evidence="1">
    <location>
        <begin position="181"/>
        <end position="253"/>
    </location>
</feature>
<gene>
    <name evidence="3" type="primary">LOC106809957</name>
</gene>
<feature type="compositionally biased region" description="Basic and acidic residues" evidence="1">
    <location>
        <begin position="233"/>
        <end position="247"/>
    </location>
</feature>
<feature type="region of interest" description="Disordered" evidence="1">
    <location>
        <begin position="156"/>
        <end position="175"/>
    </location>
</feature>
<dbReference type="RefSeq" id="XP_014668685.1">
    <property type="nucleotide sequence ID" value="XM_014813199.1"/>
</dbReference>
<keyword evidence="2" id="KW-1185">Reference proteome</keyword>
<evidence type="ECO:0000313" key="2">
    <source>
        <dbReference type="Proteomes" id="UP000695022"/>
    </source>
</evidence>